<feature type="non-terminal residue" evidence="1">
    <location>
        <position position="1"/>
    </location>
</feature>
<name>A0A392VMH8_9FABA</name>
<accession>A0A392VMH8</accession>
<evidence type="ECO:0000313" key="1">
    <source>
        <dbReference type="EMBL" id="MCI89608.1"/>
    </source>
</evidence>
<sequence length="46" mass="4989">AYTATEHLVLRSVAGRGEMSSPSLAMSRQLLADILFLKSLTLARRG</sequence>
<proteinExistence type="predicted"/>
<organism evidence="1 2">
    <name type="scientific">Trifolium medium</name>
    <dbReference type="NCBI Taxonomy" id="97028"/>
    <lineage>
        <taxon>Eukaryota</taxon>
        <taxon>Viridiplantae</taxon>
        <taxon>Streptophyta</taxon>
        <taxon>Embryophyta</taxon>
        <taxon>Tracheophyta</taxon>
        <taxon>Spermatophyta</taxon>
        <taxon>Magnoliopsida</taxon>
        <taxon>eudicotyledons</taxon>
        <taxon>Gunneridae</taxon>
        <taxon>Pentapetalae</taxon>
        <taxon>rosids</taxon>
        <taxon>fabids</taxon>
        <taxon>Fabales</taxon>
        <taxon>Fabaceae</taxon>
        <taxon>Papilionoideae</taxon>
        <taxon>50 kb inversion clade</taxon>
        <taxon>NPAAA clade</taxon>
        <taxon>Hologalegina</taxon>
        <taxon>IRL clade</taxon>
        <taxon>Trifolieae</taxon>
        <taxon>Trifolium</taxon>
    </lineage>
</organism>
<keyword evidence="2" id="KW-1185">Reference proteome</keyword>
<evidence type="ECO:0000313" key="2">
    <source>
        <dbReference type="Proteomes" id="UP000265520"/>
    </source>
</evidence>
<protein>
    <submittedName>
        <fullName evidence="1">Uncharacterized protein</fullName>
    </submittedName>
</protein>
<comment type="caution">
    <text evidence="1">The sequence shown here is derived from an EMBL/GenBank/DDBJ whole genome shotgun (WGS) entry which is preliminary data.</text>
</comment>
<dbReference type="Proteomes" id="UP000265520">
    <property type="component" value="Unassembled WGS sequence"/>
</dbReference>
<reference evidence="1 2" key="1">
    <citation type="journal article" date="2018" name="Front. Plant Sci.">
        <title>Red Clover (Trifolium pratense) and Zigzag Clover (T. medium) - A Picture of Genomic Similarities and Differences.</title>
        <authorList>
            <person name="Dluhosova J."/>
            <person name="Istvanek J."/>
            <person name="Nedelnik J."/>
            <person name="Repkova J."/>
        </authorList>
    </citation>
    <scope>NUCLEOTIDE SEQUENCE [LARGE SCALE GENOMIC DNA]</scope>
    <source>
        <strain evidence="2">cv. 10/8</strain>
        <tissue evidence="1">Leaf</tissue>
    </source>
</reference>
<dbReference type="EMBL" id="LXQA011223861">
    <property type="protein sequence ID" value="MCI89608.1"/>
    <property type="molecule type" value="Genomic_DNA"/>
</dbReference>
<dbReference type="AlphaFoldDB" id="A0A392VMH8"/>